<dbReference type="InterPro" id="IPR012878">
    <property type="entry name" value="Beta-AFase-like_GH127_cat"/>
</dbReference>
<comment type="caution">
    <text evidence="3">The sequence shown here is derived from an EMBL/GenBank/DDBJ whole genome shotgun (WGS) entry which is preliminary data.</text>
</comment>
<name>A0A7W5DT97_9PORP</name>
<dbReference type="InterPro" id="IPR049046">
    <property type="entry name" value="Beta-AFase-like_GH127_middle"/>
</dbReference>
<evidence type="ECO:0000259" key="2">
    <source>
        <dbReference type="Pfam" id="PF20736"/>
    </source>
</evidence>
<dbReference type="InterPro" id="IPR008928">
    <property type="entry name" value="6-hairpin_glycosidase_sf"/>
</dbReference>
<organism evidence="3 4">
    <name type="scientific">Microbacter margulisiae</name>
    <dbReference type="NCBI Taxonomy" id="1350067"/>
    <lineage>
        <taxon>Bacteria</taxon>
        <taxon>Pseudomonadati</taxon>
        <taxon>Bacteroidota</taxon>
        <taxon>Bacteroidia</taxon>
        <taxon>Bacteroidales</taxon>
        <taxon>Porphyromonadaceae</taxon>
        <taxon>Microbacter</taxon>
    </lineage>
</organism>
<sequence>MKKLLILQIVVLFAFVCKGISRTSVRIVDHPSTTQKNAYYVSNRAPLIPSMYIKLPIGDISPKGWVQACLVRQQHGLNGHLEQISAWLQKKGNAWLSKNGKGAWGWEEVPYWLKGYGDLAYILRDPKMLAETKVWINGVLNSQRPNGDFGPLHFENGYRNFWGNMIMLYCLQSYYDFSHDHRVIDLMTRFFQYQNAIPDKDFLKGYWEGLRAGDNLYSVFWLYNRTGAPFLLDLAQKIHHCMTNWESRDTPHGNNDPSWYRLLPDWHNVNVAQGFREPAEYYELSKDSSDLEASYDIFRIIRKYFGQVPGGMFGADEVARPGYSDPHQCIETCGIVEQMNSDENMLRITGNSFWADHAEDVAFNTFPAALTPDFKALRYLTAPNMVVSDDKNHSPGVMDAGPFLMMNPFSSRCCQHNHGQGWPYYAENLWMATPDNGAFIALYAASEAKIKVGDGTEVTFNEQTHYPFDDKVRIELSMKNGVTFPLYLRIPEWCNHAIIQLNGKSLLTDPPAGKIVVITRQWERGDHIALTMPMKIKIQRWVNNHNSVSVNYGPLTFSLKIKEDYVKEASDATAISDSKWQQGVDKAQWPSWEIFPKSPWNYGLILDPNNLAKSFKVEKKAWPKDNFPFTPSSAPIVIKAKAKQIPSWKLDQNGLCGALMDSPVSSTEPEVEVDLIPMGAARLRISAFPVIK</sequence>
<feature type="domain" description="Non-reducing end beta-L-arabinofuranosidase-like GH127 middle" evidence="2">
    <location>
        <begin position="439"/>
        <end position="534"/>
    </location>
</feature>
<protein>
    <recommendedName>
        <fullName evidence="5">DUF1680 family protein</fullName>
    </recommendedName>
</protein>
<keyword evidence="4" id="KW-1185">Reference proteome</keyword>
<dbReference type="GO" id="GO:0005975">
    <property type="term" value="P:carbohydrate metabolic process"/>
    <property type="evidence" value="ECO:0007669"/>
    <property type="project" value="InterPro"/>
</dbReference>
<accession>A0A7W5DT97</accession>
<dbReference type="Pfam" id="PF20736">
    <property type="entry name" value="Glyco_hydro127M"/>
    <property type="match status" value="1"/>
</dbReference>
<evidence type="ECO:0008006" key="5">
    <source>
        <dbReference type="Google" id="ProtNLM"/>
    </source>
</evidence>
<dbReference type="AlphaFoldDB" id="A0A7W5DT97"/>
<dbReference type="PANTHER" id="PTHR31151">
    <property type="entry name" value="PROLINE-TRNA LIGASE (DUF1680)"/>
    <property type="match status" value="1"/>
</dbReference>
<proteinExistence type="predicted"/>
<dbReference type="EMBL" id="JACHYB010000002">
    <property type="protein sequence ID" value="MBB3188647.1"/>
    <property type="molecule type" value="Genomic_DNA"/>
</dbReference>
<dbReference type="Pfam" id="PF07944">
    <property type="entry name" value="Beta-AFase-like_GH127_cat"/>
    <property type="match status" value="1"/>
</dbReference>
<dbReference type="SUPFAM" id="SSF48208">
    <property type="entry name" value="Six-hairpin glycosidases"/>
    <property type="match status" value="1"/>
</dbReference>
<dbReference type="PANTHER" id="PTHR31151:SF0">
    <property type="entry name" value="PROLINE-TRNA LIGASE (DUF1680)"/>
    <property type="match status" value="1"/>
</dbReference>
<feature type="domain" description="Non-reducing end beta-L-arabinofuranosidase-like GH127 catalytic" evidence="1">
    <location>
        <begin position="108"/>
        <end position="426"/>
    </location>
</feature>
<evidence type="ECO:0000313" key="4">
    <source>
        <dbReference type="Proteomes" id="UP000544222"/>
    </source>
</evidence>
<evidence type="ECO:0000313" key="3">
    <source>
        <dbReference type="EMBL" id="MBB3188647.1"/>
    </source>
</evidence>
<dbReference type="RefSeq" id="WP_183414384.1">
    <property type="nucleotide sequence ID" value="NZ_JACHYB010000002.1"/>
</dbReference>
<reference evidence="3 4" key="1">
    <citation type="submission" date="2020-08" db="EMBL/GenBank/DDBJ databases">
        <title>Genomic Encyclopedia of Type Strains, Phase IV (KMG-IV): sequencing the most valuable type-strain genomes for metagenomic binning, comparative biology and taxonomic classification.</title>
        <authorList>
            <person name="Goeker M."/>
        </authorList>
    </citation>
    <scope>NUCLEOTIDE SEQUENCE [LARGE SCALE GENOMIC DNA]</scope>
    <source>
        <strain evidence="3 4">DSM 27471</strain>
    </source>
</reference>
<dbReference type="Proteomes" id="UP000544222">
    <property type="component" value="Unassembled WGS sequence"/>
</dbReference>
<gene>
    <name evidence="3" type="ORF">FHX64_002845</name>
</gene>
<evidence type="ECO:0000259" key="1">
    <source>
        <dbReference type="Pfam" id="PF07944"/>
    </source>
</evidence>